<dbReference type="EMBL" id="JAWWNJ010000002">
    <property type="protein sequence ID" value="KAK7061271.1"/>
    <property type="molecule type" value="Genomic_DNA"/>
</dbReference>
<feature type="transmembrane region" description="Helical" evidence="6">
    <location>
        <begin position="318"/>
        <end position="337"/>
    </location>
</feature>
<evidence type="ECO:0000313" key="8">
    <source>
        <dbReference type="Proteomes" id="UP001362999"/>
    </source>
</evidence>
<dbReference type="GO" id="GO:0016020">
    <property type="term" value="C:membrane"/>
    <property type="evidence" value="ECO:0007669"/>
    <property type="project" value="UniProtKB-SubCell"/>
</dbReference>
<keyword evidence="3 6" id="KW-1133">Transmembrane helix</keyword>
<feature type="transmembrane region" description="Helical" evidence="6">
    <location>
        <begin position="207"/>
        <end position="227"/>
    </location>
</feature>
<feature type="transmembrane region" description="Helical" evidence="6">
    <location>
        <begin position="600"/>
        <end position="623"/>
    </location>
</feature>
<keyword evidence="4 6" id="KW-0472">Membrane</keyword>
<dbReference type="SUPFAM" id="SSF103473">
    <property type="entry name" value="MFS general substrate transporter"/>
    <property type="match status" value="1"/>
</dbReference>
<protein>
    <submittedName>
        <fullName evidence="7">MFS general substrate transporter</fullName>
    </submittedName>
</protein>
<sequence>MATRDSWTQEEEVFEETDPVVAVFPSRSRSVGRRDPGIIAVISGDSELVSGEHEPLIPNSVAARLRKKPFYRARPLWLVPFAMAAALIRGMTLSSRVEVYTQLACYYLSDRFNQTPTLAVDPFLYHIPPSSETEVAFFPPIHTVWNTEGDQQPSRQEPPPRCKADPAAVQASAARIQTTYSIIMGLLSALTTGWWGHFGDRLGRTKVLAISTFGWFLTDLTFILAAAPSSPLASHGDKLLLLAPVFEGILGGWSSLQSATSAYISDCTSSGSRAAVFSRFTGVTFLGFSLGPIIGGWLIRHPIAFFQTYGGRSSVTSVFCVAAIASLFNFIFILFIMPESVSKEQRERASGRSLHDIGATPITGEPAPSRKSTGFFYQFFSTFAVFLPVGVPIPGTTRRRRDWSLTLLVCALFGYLLSAGLYQIKYLYGSHTYDWGPEQLSYYISFMGGGRALFLLIVFPYVIARFKPKPTPLPQTQAPIPGVKPAKPKPTKAQLFREIKFDLRLARISLCVDIIANTAIVLAPAPSVQEHKLFAMTSASPDAQFQSSQALFVMSSWIASWGGGLVPAINSLALCISQARGLLEAEAGGDPSIESSTGKLFGALAVLQAIGQMILGPLVFGLIYSGTVATFPKAVFVAAMGILAVALLATTLVRNPVAEPKNKTPAQRRVQYRDRGEGEEEERGRSRLSKDLGYGSVSSQEAMEQDAGPSTSGSN</sequence>
<feature type="compositionally biased region" description="Basic and acidic residues" evidence="5">
    <location>
        <begin position="671"/>
        <end position="690"/>
    </location>
</feature>
<gene>
    <name evidence="7" type="ORF">R3P38DRAFT_2828528</name>
</gene>
<dbReference type="GO" id="GO:0022857">
    <property type="term" value="F:transmembrane transporter activity"/>
    <property type="evidence" value="ECO:0007669"/>
    <property type="project" value="InterPro"/>
</dbReference>
<evidence type="ECO:0000256" key="4">
    <source>
        <dbReference type="ARBA" id="ARBA00023136"/>
    </source>
</evidence>
<dbReference type="PANTHER" id="PTHR23507">
    <property type="entry name" value="ZGC:174356"/>
    <property type="match status" value="1"/>
</dbReference>
<dbReference type="Pfam" id="PF07690">
    <property type="entry name" value="MFS_1"/>
    <property type="match status" value="1"/>
</dbReference>
<evidence type="ECO:0000256" key="6">
    <source>
        <dbReference type="SAM" id="Phobius"/>
    </source>
</evidence>
<accession>A0AAW0EAE0</accession>
<dbReference type="Proteomes" id="UP001362999">
    <property type="component" value="Unassembled WGS sequence"/>
</dbReference>
<reference evidence="7 8" key="1">
    <citation type="journal article" date="2024" name="J Genomics">
        <title>Draft genome sequencing and assembly of Favolaschia claudopus CIRM-BRFM 2984 isolated from oak limbs.</title>
        <authorList>
            <person name="Navarro D."/>
            <person name="Drula E."/>
            <person name="Chaduli D."/>
            <person name="Cazenave R."/>
            <person name="Ahrendt S."/>
            <person name="Wang J."/>
            <person name="Lipzen A."/>
            <person name="Daum C."/>
            <person name="Barry K."/>
            <person name="Grigoriev I.V."/>
            <person name="Favel A."/>
            <person name="Rosso M.N."/>
            <person name="Martin F."/>
        </authorList>
    </citation>
    <scope>NUCLEOTIDE SEQUENCE [LARGE SCALE GENOMIC DNA]</scope>
    <source>
        <strain evidence="7 8">CIRM-BRFM 2984</strain>
    </source>
</reference>
<feature type="transmembrane region" description="Helical" evidence="6">
    <location>
        <begin position="178"/>
        <end position="195"/>
    </location>
</feature>
<proteinExistence type="predicted"/>
<feature type="compositionally biased region" description="Polar residues" evidence="5">
    <location>
        <begin position="696"/>
        <end position="715"/>
    </location>
</feature>
<dbReference type="Gene3D" id="1.20.1250.20">
    <property type="entry name" value="MFS general substrate transporter like domains"/>
    <property type="match status" value="1"/>
</dbReference>
<organism evidence="7 8">
    <name type="scientific">Favolaschia claudopus</name>
    <dbReference type="NCBI Taxonomy" id="2862362"/>
    <lineage>
        <taxon>Eukaryota</taxon>
        <taxon>Fungi</taxon>
        <taxon>Dikarya</taxon>
        <taxon>Basidiomycota</taxon>
        <taxon>Agaricomycotina</taxon>
        <taxon>Agaricomycetes</taxon>
        <taxon>Agaricomycetidae</taxon>
        <taxon>Agaricales</taxon>
        <taxon>Marasmiineae</taxon>
        <taxon>Mycenaceae</taxon>
        <taxon>Favolaschia</taxon>
    </lineage>
</organism>
<feature type="region of interest" description="Disordered" evidence="5">
    <location>
        <begin position="659"/>
        <end position="715"/>
    </location>
</feature>
<feature type="transmembrane region" description="Helical" evidence="6">
    <location>
        <begin position="239"/>
        <end position="256"/>
    </location>
</feature>
<keyword evidence="8" id="KW-1185">Reference proteome</keyword>
<dbReference type="PANTHER" id="PTHR23507:SF1">
    <property type="entry name" value="FI18259P1-RELATED"/>
    <property type="match status" value="1"/>
</dbReference>
<evidence type="ECO:0000256" key="5">
    <source>
        <dbReference type="SAM" id="MobiDB-lite"/>
    </source>
</evidence>
<keyword evidence="2 6" id="KW-0812">Transmembrane</keyword>
<feature type="transmembrane region" description="Helical" evidence="6">
    <location>
        <begin position="276"/>
        <end position="298"/>
    </location>
</feature>
<evidence type="ECO:0000313" key="7">
    <source>
        <dbReference type="EMBL" id="KAK7061271.1"/>
    </source>
</evidence>
<comment type="subcellular location">
    <subcellularLocation>
        <location evidence="1">Membrane</location>
        <topology evidence="1">Multi-pass membrane protein</topology>
    </subcellularLocation>
</comment>
<evidence type="ECO:0000256" key="1">
    <source>
        <dbReference type="ARBA" id="ARBA00004141"/>
    </source>
</evidence>
<dbReference type="InterPro" id="IPR011701">
    <property type="entry name" value="MFS"/>
</dbReference>
<dbReference type="InterPro" id="IPR036259">
    <property type="entry name" value="MFS_trans_sf"/>
</dbReference>
<dbReference type="AlphaFoldDB" id="A0AAW0EAE0"/>
<evidence type="ECO:0000256" key="2">
    <source>
        <dbReference type="ARBA" id="ARBA00022692"/>
    </source>
</evidence>
<feature type="transmembrane region" description="Helical" evidence="6">
    <location>
        <begin position="635"/>
        <end position="653"/>
    </location>
</feature>
<name>A0AAW0EAE0_9AGAR</name>
<evidence type="ECO:0000256" key="3">
    <source>
        <dbReference type="ARBA" id="ARBA00022989"/>
    </source>
</evidence>
<feature type="transmembrane region" description="Helical" evidence="6">
    <location>
        <begin position="440"/>
        <end position="463"/>
    </location>
</feature>
<comment type="caution">
    <text evidence="7">The sequence shown here is derived from an EMBL/GenBank/DDBJ whole genome shotgun (WGS) entry which is preliminary data.</text>
</comment>
<feature type="transmembrane region" description="Helical" evidence="6">
    <location>
        <begin position="405"/>
        <end position="428"/>
    </location>
</feature>